<sequence length="278" mass="30207">MKKGLAVLLILMLLFPFAGCQSGGSGQEKEERSTEAQAAQNDAVEGENILIAYFSLWENAEYPENVDTTSSASVVADGETRYGTTELMAGMIQEQSGGDLHSIRTTEPYPADYDQVVDQNHREQDREALPELADSDLDIERYDTVFLGYPIWATSAPRAIFSFLAEEDLSGKTVIPFCTHDGYGAGSSYDEISQAAPDARILDGLAVEADDVLGASDTVESWLRELGIAQEEVSGQTGSRDLIVTAGGSQMEGVLYDTALENFEQLPKDMEFTFALAE</sequence>
<dbReference type="SUPFAM" id="SSF52218">
    <property type="entry name" value="Flavoproteins"/>
    <property type="match status" value="1"/>
</dbReference>
<name>A0A923SQP5_9FIRM</name>
<dbReference type="RefSeq" id="WP_187302957.1">
    <property type="nucleotide sequence ID" value="NZ_JACRYT010000007.1"/>
</dbReference>
<gene>
    <name evidence="3" type="ORF">H9L42_08450</name>
</gene>
<keyword evidence="4" id="KW-1185">Reference proteome</keyword>
<dbReference type="InterPro" id="IPR008254">
    <property type="entry name" value="Flavodoxin/NO_synth"/>
</dbReference>
<dbReference type="Pfam" id="PF12682">
    <property type="entry name" value="Flavodoxin_4"/>
    <property type="match status" value="1"/>
</dbReference>
<protein>
    <submittedName>
        <fullName evidence="3">Flavodoxin</fullName>
    </submittedName>
</protein>
<dbReference type="Gene3D" id="3.40.50.360">
    <property type="match status" value="1"/>
</dbReference>
<evidence type="ECO:0000256" key="1">
    <source>
        <dbReference type="SAM" id="SignalP"/>
    </source>
</evidence>
<dbReference type="GO" id="GO:0016651">
    <property type="term" value="F:oxidoreductase activity, acting on NAD(P)H"/>
    <property type="evidence" value="ECO:0007669"/>
    <property type="project" value="UniProtKB-ARBA"/>
</dbReference>
<evidence type="ECO:0000259" key="2">
    <source>
        <dbReference type="Pfam" id="PF12682"/>
    </source>
</evidence>
<proteinExistence type="predicted"/>
<feature type="domain" description="Flavodoxin-like" evidence="2">
    <location>
        <begin position="83"/>
        <end position="209"/>
    </location>
</feature>
<feature type="signal peptide" evidence="1">
    <location>
        <begin position="1"/>
        <end position="20"/>
    </location>
</feature>
<dbReference type="InterPro" id="IPR029039">
    <property type="entry name" value="Flavoprotein-like_sf"/>
</dbReference>
<feature type="chain" id="PRO_5038534740" evidence="1">
    <location>
        <begin position="21"/>
        <end position="278"/>
    </location>
</feature>
<reference evidence="3" key="1">
    <citation type="submission" date="2020-08" db="EMBL/GenBank/DDBJ databases">
        <title>Genome public.</title>
        <authorList>
            <person name="Liu C."/>
            <person name="Sun Q."/>
        </authorList>
    </citation>
    <scope>NUCLEOTIDE SEQUENCE</scope>
    <source>
        <strain evidence="3">BX12</strain>
    </source>
</reference>
<dbReference type="GO" id="GO:0010181">
    <property type="term" value="F:FMN binding"/>
    <property type="evidence" value="ECO:0007669"/>
    <property type="project" value="InterPro"/>
</dbReference>
<organism evidence="3 4">
    <name type="scientific">Zhenpiania hominis</name>
    <dbReference type="NCBI Taxonomy" id="2763644"/>
    <lineage>
        <taxon>Bacteria</taxon>
        <taxon>Bacillati</taxon>
        <taxon>Bacillota</taxon>
        <taxon>Clostridia</taxon>
        <taxon>Peptostreptococcales</taxon>
        <taxon>Anaerovoracaceae</taxon>
        <taxon>Zhenpiania</taxon>
    </lineage>
</organism>
<evidence type="ECO:0000313" key="3">
    <source>
        <dbReference type="EMBL" id="MBC6679857.1"/>
    </source>
</evidence>
<accession>A0A923SQP5</accession>
<comment type="caution">
    <text evidence="3">The sequence shown here is derived from an EMBL/GenBank/DDBJ whole genome shotgun (WGS) entry which is preliminary data.</text>
</comment>
<dbReference type="PANTHER" id="PTHR39201:SF1">
    <property type="entry name" value="FLAVODOXIN-LIKE DOMAIN-CONTAINING PROTEIN"/>
    <property type="match status" value="1"/>
</dbReference>
<dbReference type="PANTHER" id="PTHR39201">
    <property type="entry name" value="EXPORTED PROTEIN-RELATED"/>
    <property type="match status" value="1"/>
</dbReference>
<keyword evidence="1" id="KW-0732">Signal</keyword>
<evidence type="ECO:0000313" key="4">
    <source>
        <dbReference type="Proteomes" id="UP000602647"/>
    </source>
</evidence>
<dbReference type="Proteomes" id="UP000602647">
    <property type="component" value="Unassembled WGS sequence"/>
</dbReference>
<dbReference type="AlphaFoldDB" id="A0A923SQP5"/>
<dbReference type="EMBL" id="JACRYT010000007">
    <property type="protein sequence ID" value="MBC6679857.1"/>
    <property type="molecule type" value="Genomic_DNA"/>
</dbReference>